<evidence type="ECO:0000313" key="1">
    <source>
        <dbReference type="EMBL" id="KAH7865232.1"/>
    </source>
</evidence>
<gene>
    <name evidence="1" type="ORF">Vadar_003933</name>
</gene>
<comment type="caution">
    <text evidence="1">The sequence shown here is derived from an EMBL/GenBank/DDBJ whole genome shotgun (WGS) entry which is preliminary data.</text>
</comment>
<reference evidence="1 2" key="1">
    <citation type="journal article" date="2021" name="Hortic Res">
        <title>High-quality reference genome and annotation aids understanding of berry development for evergreen blueberry (Vaccinium darrowii).</title>
        <authorList>
            <person name="Yu J."/>
            <person name="Hulse-Kemp A.M."/>
            <person name="Babiker E."/>
            <person name="Staton M."/>
        </authorList>
    </citation>
    <scope>NUCLEOTIDE SEQUENCE [LARGE SCALE GENOMIC DNA]</scope>
    <source>
        <strain evidence="2">cv. NJ 8807/NJ 8810</strain>
        <tissue evidence="1">Young leaf</tissue>
    </source>
</reference>
<keyword evidence="2" id="KW-1185">Reference proteome</keyword>
<dbReference type="Proteomes" id="UP000828048">
    <property type="component" value="Chromosome 9"/>
</dbReference>
<organism evidence="1 2">
    <name type="scientific">Vaccinium darrowii</name>
    <dbReference type="NCBI Taxonomy" id="229202"/>
    <lineage>
        <taxon>Eukaryota</taxon>
        <taxon>Viridiplantae</taxon>
        <taxon>Streptophyta</taxon>
        <taxon>Embryophyta</taxon>
        <taxon>Tracheophyta</taxon>
        <taxon>Spermatophyta</taxon>
        <taxon>Magnoliopsida</taxon>
        <taxon>eudicotyledons</taxon>
        <taxon>Gunneridae</taxon>
        <taxon>Pentapetalae</taxon>
        <taxon>asterids</taxon>
        <taxon>Ericales</taxon>
        <taxon>Ericaceae</taxon>
        <taxon>Vaccinioideae</taxon>
        <taxon>Vaccinieae</taxon>
        <taxon>Vaccinium</taxon>
    </lineage>
</organism>
<accession>A0ACB7ZGT2</accession>
<proteinExistence type="predicted"/>
<sequence>MMVQAKNASEFRAIVQELTGKNSDLGRTYHDGNAFGGDDDGQVIDDHGISTDHGFIRTHPKPPGFTDHECSNMVQSSLEFNESSFWREVSKSLGFQFPFVRV</sequence>
<evidence type="ECO:0000313" key="2">
    <source>
        <dbReference type="Proteomes" id="UP000828048"/>
    </source>
</evidence>
<name>A0ACB7ZGT2_9ERIC</name>
<dbReference type="EMBL" id="CM037159">
    <property type="protein sequence ID" value="KAH7865232.1"/>
    <property type="molecule type" value="Genomic_DNA"/>
</dbReference>
<protein>
    <submittedName>
        <fullName evidence="1">Uncharacterized protein</fullName>
    </submittedName>
</protein>